<sequence>MPSSPWALDVAKEFGLVGAAFFTQTCAVTYIFYYVHHGLLTLPVSSPPVSIPGLPLLDLEDMPSFISAPDSYPAYLKMVLDQFCNVDKADCILVNSFYKLEDSVVDAMSKVCTLLTIGPTIPSFFSDKRVNDDMAYGLNFFKAHQSETCIEWLSSKPKGSVVYVSFGSMASLSEEQMGELAWGLKGSSHYFLWVVRASEEAKLPKGFINEELEKGFLVRWCPQLEVLASNAIGCFFTHCGWNSTSEALTLGVPMVGMPQWTDQTTNAKFIKDVWKVGVRVREGEDGVVRREEIEACIREVMEGERGKEMKENAMKWSGFTREAVGEGGTSDRNIDEFVSKLKVGMATGGFGTGHPYPIPVPKRFSYFPTRPKPGTGRGGAFPSPDRVKIMFPIPGPSRPGYVLSGRGGAGRGCACLGWAGLNLGKKALLMLLS</sequence>
<comment type="similarity">
    <text evidence="1 3">Belongs to the UDP-glycosyltransferase family.</text>
</comment>
<dbReference type="GO" id="GO:0008194">
    <property type="term" value="F:UDP-glycosyltransferase activity"/>
    <property type="evidence" value="ECO:0007669"/>
    <property type="project" value="InterPro"/>
</dbReference>
<dbReference type="EC" id="2.4.1.-" evidence="4"/>
<dbReference type="EMBL" id="AM438160">
    <property type="protein sequence ID" value="CAN69453.1"/>
    <property type="molecule type" value="Genomic_DNA"/>
</dbReference>
<organism evidence="5">
    <name type="scientific">Vitis vinifera</name>
    <name type="common">Grape</name>
    <dbReference type="NCBI Taxonomy" id="29760"/>
    <lineage>
        <taxon>Eukaryota</taxon>
        <taxon>Viridiplantae</taxon>
        <taxon>Streptophyta</taxon>
        <taxon>Embryophyta</taxon>
        <taxon>Tracheophyta</taxon>
        <taxon>Spermatophyta</taxon>
        <taxon>Magnoliopsida</taxon>
        <taxon>eudicotyledons</taxon>
        <taxon>Gunneridae</taxon>
        <taxon>Pentapetalae</taxon>
        <taxon>rosids</taxon>
        <taxon>Vitales</taxon>
        <taxon>Vitaceae</taxon>
        <taxon>Viteae</taxon>
        <taxon>Vitis</taxon>
    </lineage>
</organism>
<dbReference type="Pfam" id="PF00201">
    <property type="entry name" value="UDPGT"/>
    <property type="match status" value="1"/>
</dbReference>
<evidence type="ECO:0000313" key="5">
    <source>
        <dbReference type="EMBL" id="CAN69453.1"/>
    </source>
</evidence>
<evidence type="ECO:0000256" key="3">
    <source>
        <dbReference type="RuleBase" id="RU003718"/>
    </source>
</evidence>
<dbReference type="CAZy" id="GT1">
    <property type="family name" value="Glycosyltransferase Family 1"/>
</dbReference>
<dbReference type="InterPro" id="IPR035595">
    <property type="entry name" value="UDP_glycos_trans_CS"/>
</dbReference>
<dbReference type="FunFam" id="3.40.50.2000:FF:000019">
    <property type="entry name" value="Glycosyltransferase"/>
    <property type="match status" value="1"/>
</dbReference>
<keyword evidence="3" id="KW-0328">Glycosyltransferase</keyword>
<dbReference type="PANTHER" id="PTHR11926">
    <property type="entry name" value="GLUCOSYL/GLUCURONOSYL TRANSFERASES"/>
    <property type="match status" value="1"/>
</dbReference>
<dbReference type="AlphaFoldDB" id="A5AWH1"/>
<dbReference type="PROSITE" id="PS00375">
    <property type="entry name" value="UDPGT"/>
    <property type="match status" value="1"/>
</dbReference>
<gene>
    <name evidence="5" type="ORF">VITISV_002845</name>
</gene>
<dbReference type="PANTHER" id="PTHR11926:SF1311">
    <property type="entry name" value="UDP-GLYCOSYLTRANSFERASE 74F2"/>
    <property type="match status" value="1"/>
</dbReference>
<dbReference type="InterPro" id="IPR002213">
    <property type="entry name" value="UDP_glucos_trans"/>
</dbReference>
<dbReference type="Gene3D" id="3.40.50.2000">
    <property type="entry name" value="Glycogen Phosphorylase B"/>
    <property type="match status" value="2"/>
</dbReference>
<evidence type="ECO:0000256" key="2">
    <source>
        <dbReference type="ARBA" id="ARBA00022679"/>
    </source>
</evidence>
<keyword evidence="2 3" id="KW-0808">Transferase</keyword>
<dbReference type="OrthoDB" id="5835829at2759"/>
<proteinExistence type="inferred from homology"/>
<dbReference type="CDD" id="cd03784">
    <property type="entry name" value="GT1_Gtf-like"/>
    <property type="match status" value="1"/>
</dbReference>
<evidence type="ECO:0000256" key="1">
    <source>
        <dbReference type="ARBA" id="ARBA00009995"/>
    </source>
</evidence>
<dbReference type="SUPFAM" id="SSF53756">
    <property type="entry name" value="UDP-Glycosyltransferase/glycogen phosphorylase"/>
    <property type="match status" value="1"/>
</dbReference>
<accession>A5AWH1</accession>
<dbReference type="ExpressionAtlas" id="A5AWH1">
    <property type="expression patterns" value="baseline"/>
</dbReference>
<evidence type="ECO:0000256" key="4">
    <source>
        <dbReference type="RuleBase" id="RU362057"/>
    </source>
</evidence>
<name>A5AWH1_VITVI</name>
<reference evidence="5" key="1">
    <citation type="journal article" date="2007" name="PLoS ONE">
        <title>The first genome sequence of an elite grapevine cultivar (Pinot noir Vitis vinifera L.): coping with a highly heterozygous genome.</title>
        <authorList>
            <person name="Velasco R."/>
            <person name="Zharkikh A."/>
            <person name="Troggio M."/>
            <person name="Cartwright D.A."/>
            <person name="Cestaro A."/>
            <person name="Pruss D."/>
            <person name="Pindo M."/>
            <person name="FitzGerald L.M."/>
            <person name="Vezzulli S."/>
            <person name="Reid J."/>
            <person name="Malacarne G."/>
            <person name="Iliev D."/>
            <person name="Coppola G."/>
            <person name="Wardell B."/>
            <person name="Micheletti D."/>
            <person name="Macalma T."/>
            <person name="Facci M."/>
            <person name="Mitchell J.T."/>
            <person name="Perazzolli M."/>
            <person name="Eldredge G."/>
            <person name="Gatto P."/>
            <person name="Oyzerski R."/>
            <person name="Moretto M."/>
            <person name="Gutin N."/>
            <person name="Stefanini M."/>
            <person name="Chen Y."/>
            <person name="Segala C."/>
            <person name="Davenport C."/>
            <person name="Dematte L."/>
            <person name="Mraz A."/>
            <person name="Battilana J."/>
            <person name="Stormo K."/>
            <person name="Costa F."/>
            <person name="Tao Q."/>
            <person name="Si-Ammour A."/>
            <person name="Harkins T."/>
            <person name="Lackey A."/>
            <person name="Perbost C."/>
            <person name="Taillon B."/>
            <person name="Stella A."/>
            <person name="Solovyev V."/>
            <person name="Fawcett J.A."/>
            <person name="Sterck L."/>
            <person name="Vandepoele K."/>
            <person name="Grando S.M."/>
            <person name="Toppo S."/>
            <person name="Moser C."/>
            <person name="Lanchbury J."/>
            <person name="Bogden R."/>
            <person name="Skolnick M."/>
            <person name="Sgaramella V."/>
            <person name="Bhatnagar S.K."/>
            <person name="Fontana P."/>
            <person name="Gutin A."/>
            <person name="Van de Peer Y."/>
            <person name="Salamini F."/>
            <person name="Viola R."/>
        </authorList>
    </citation>
    <scope>NUCLEOTIDE SEQUENCE</scope>
</reference>
<protein>
    <recommendedName>
        <fullName evidence="4">Glycosyltransferase</fullName>
        <ecNumber evidence="4">2.4.1.-</ecNumber>
    </recommendedName>
</protein>